<feature type="domain" description="GS catalytic" evidence="5">
    <location>
        <begin position="179"/>
        <end position="613"/>
    </location>
</feature>
<dbReference type="RefSeq" id="WP_157569083.1">
    <property type="nucleotide sequence ID" value="NZ_WPIK01000018.1"/>
</dbReference>
<dbReference type="PROSITE" id="PS00181">
    <property type="entry name" value="GLNA_ATP"/>
    <property type="match status" value="1"/>
</dbReference>
<dbReference type="InterPro" id="IPR008147">
    <property type="entry name" value="Gln_synt_N"/>
</dbReference>
<dbReference type="GO" id="GO:0006542">
    <property type="term" value="P:glutamine biosynthetic process"/>
    <property type="evidence" value="ECO:0007669"/>
    <property type="project" value="InterPro"/>
</dbReference>
<dbReference type="InterPro" id="IPR027303">
    <property type="entry name" value="Gln_synth_gly_rich_site"/>
</dbReference>
<accession>A0A7K1T1I7</accession>
<evidence type="ECO:0000313" key="7">
    <source>
        <dbReference type="Proteomes" id="UP000462014"/>
    </source>
</evidence>
<evidence type="ECO:0000259" key="4">
    <source>
        <dbReference type="PROSITE" id="PS51986"/>
    </source>
</evidence>
<comment type="similarity">
    <text evidence="1 2">Belongs to the glutamine synthetase family.</text>
</comment>
<dbReference type="PROSITE" id="PS51987">
    <property type="entry name" value="GS_CATALYTIC"/>
    <property type="match status" value="1"/>
</dbReference>
<dbReference type="SUPFAM" id="SSF55931">
    <property type="entry name" value="Glutamine synthetase/guanido kinase"/>
    <property type="match status" value="1"/>
</dbReference>
<sequence>MSNIRFQALQSVFTRTIPEVKAPSTRISDYFGSNVFDKKKMKEYLSKEAYQSIIDSIDKGVPVDREIAEHIASALKTWAVSKGVTHYTHWFQPLTGTTAEKHDSFFEPGGDGSGIEKFSGDALAQQEPDASSFPNGGIRNTFEARGYTAWDPSSPAFIINQTLCIPTVFVSYTGEALDYKVPLLKALVALDKAAVDVCHYFDKGIEKVNASLGIEQEYFLVDLALFNARPDLLLTGRTLFGHMSAKSQQLEDHYFGSIPDRVLAYMQDFETEALKLGIPLKTRHNEVAPSQFECAPIYEEINLAIDHNQLLMDLMDKVALRHNFKVLLHEKPYAGVNGSGKHNNWSLITNTGKNLLSPGKTPKNNLMFLTFFVNVIRAVYEHADLLRASIASVTNDHRLGANEAPPAIISIFLGSQLNEVLDEIETARISRIMKDENSLWSGIPKIPPILRDNTDRNRTSPFAFTGNKFELRAVGSSANSSSPMTILNVIVADQLIKFKYDVDKLIKKGEKKDVALMTIIKKYIKESKAIRFEGNGYSEEWEKEAAARGLTNIKSTPKALDILLSEKTAELFNKTGVFSEREAHARHEILLESFYKKLQIEARVMGELINSAILPAAIIYQTKLVDNVRGLKEIGLEETAYNVQMDLIRKISNHINEVQTNAKQMLEERKKANVIEDMREKSIAYDEKVKGYFDTIRYHVDKLEQLVDDAQWPLPKFRELLFIK</sequence>
<gene>
    <name evidence="6" type="ORF">GO621_16575</name>
</gene>
<dbReference type="InterPro" id="IPR022147">
    <property type="entry name" value="GSIII_N"/>
</dbReference>
<dbReference type="PROSITE" id="PS51986">
    <property type="entry name" value="GS_BETA_GRASP"/>
    <property type="match status" value="1"/>
</dbReference>
<dbReference type="Pfam" id="PF00120">
    <property type="entry name" value="Gln-synt_C"/>
    <property type="match status" value="1"/>
</dbReference>
<reference evidence="6 7" key="1">
    <citation type="submission" date="2019-12" db="EMBL/GenBank/DDBJ databases">
        <title>Mucilaginibacter sp. HMF7410 genome sequencing and assembly.</title>
        <authorList>
            <person name="Kang H."/>
            <person name="Cha I."/>
            <person name="Kim H."/>
            <person name="Joh K."/>
        </authorList>
    </citation>
    <scope>NUCLEOTIDE SEQUENCE [LARGE SCALE GENOMIC DNA]</scope>
    <source>
        <strain evidence="6 7">HMF7410</strain>
    </source>
</reference>
<feature type="coiled-coil region" evidence="3">
    <location>
        <begin position="648"/>
        <end position="675"/>
    </location>
</feature>
<organism evidence="6 7">
    <name type="scientific">Mucilaginibacter arboris</name>
    <dbReference type="NCBI Taxonomy" id="2682090"/>
    <lineage>
        <taxon>Bacteria</taxon>
        <taxon>Pseudomonadati</taxon>
        <taxon>Bacteroidota</taxon>
        <taxon>Sphingobacteriia</taxon>
        <taxon>Sphingobacteriales</taxon>
        <taxon>Sphingobacteriaceae</taxon>
        <taxon>Mucilaginibacter</taxon>
    </lineage>
</organism>
<name>A0A7K1T1I7_9SPHI</name>
<dbReference type="GO" id="GO:0004356">
    <property type="term" value="F:glutamine synthetase activity"/>
    <property type="evidence" value="ECO:0007669"/>
    <property type="project" value="InterPro"/>
</dbReference>
<comment type="caution">
    <text evidence="6">The sequence shown here is derived from an EMBL/GenBank/DDBJ whole genome shotgun (WGS) entry which is preliminary data.</text>
</comment>
<feature type="domain" description="GS beta-grasp" evidence="4">
    <location>
        <begin position="85"/>
        <end position="174"/>
    </location>
</feature>
<dbReference type="SMART" id="SM01230">
    <property type="entry name" value="Gln-synt_C"/>
    <property type="match status" value="1"/>
</dbReference>
<keyword evidence="3" id="KW-0175">Coiled coil</keyword>
<dbReference type="Pfam" id="PF18318">
    <property type="entry name" value="Gln-synt_C-ter"/>
    <property type="match status" value="1"/>
</dbReference>
<dbReference type="Gene3D" id="3.30.590.10">
    <property type="entry name" value="Glutamine synthetase/guanido kinase, catalytic domain"/>
    <property type="match status" value="1"/>
</dbReference>
<dbReference type="InterPro" id="IPR008146">
    <property type="entry name" value="Gln_synth_cat_dom"/>
</dbReference>
<protein>
    <submittedName>
        <fullName evidence="6">Glutamine synthetase type III</fullName>
    </submittedName>
</protein>
<dbReference type="EMBL" id="WPIK01000018">
    <property type="protein sequence ID" value="MVN23140.1"/>
    <property type="molecule type" value="Genomic_DNA"/>
</dbReference>
<proteinExistence type="inferred from homology"/>
<dbReference type="InterPro" id="IPR052725">
    <property type="entry name" value="GS_Type-3"/>
</dbReference>
<evidence type="ECO:0000256" key="2">
    <source>
        <dbReference type="RuleBase" id="RU000384"/>
    </source>
</evidence>
<dbReference type="Gene3D" id="1.20.120.1560">
    <property type="match status" value="1"/>
</dbReference>
<evidence type="ECO:0000256" key="3">
    <source>
        <dbReference type="SAM" id="Coils"/>
    </source>
</evidence>
<evidence type="ECO:0000256" key="1">
    <source>
        <dbReference type="PROSITE-ProRule" id="PRU01330"/>
    </source>
</evidence>
<dbReference type="Proteomes" id="UP000462014">
    <property type="component" value="Unassembled WGS sequence"/>
</dbReference>
<evidence type="ECO:0000259" key="5">
    <source>
        <dbReference type="PROSITE" id="PS51987"/>
    </source>
</evidence>
<dbReference type="PANTHER" id="PTHR42974:SF1">
    <property type="entry name" value="TYPE-3 GLUTAMINE SYNTHETASE"/>
    <property type="match status" value="1"/>
</dbReference>
<dbReference type="Pfam" id="PF12437">
    <property type="entry name" value="GSIII_N"/>
    <property type="match status" value="1"/>
</dbReference>
<keyword evidence="7" id="KW-1185">Reference proteome</keyword>
<dbReference type="AlphaFoldDB" id="A0A7K1T1I7"/>
<dbReference type="InterPro" id="IPR040577">
    <property type="entry name" value="Gln-synt_C"/>
</dbReference>
<dbReference type="PANTHER" id="PTHR42974">
    <property type="entry name" value="GLUTAMINE SYNTHETASE"/>
    <property type="match status" value="1"/>
</dbReference>
<evidence type="ECO:0000313" key="6">
    <source>
        <dbReference type="EMBL" id="MVN23140.1"/>
    </source>
</evidence>
<dbReference type="InterPro" id="IPR014746">
    <property type="entry name" value="Gln_synth/guanido_kin_cat_dom"/>
</dbReference>